<accession>A0AAN9MUS6</accession>
<dbReference type="InterPro" id="IPR044559">
    <property type="entry name" value="WOX13-like"/>
</dbReference>
<feature type="DNA-binding region" description="Homeobox" evidence="2">
    <location>
        <begin position="162"/>
        <end position="226"/>
    </location>
</feature>
<evidence type="ECO:0000313" key="7">
    <source>
        <dbReference type="Proteomes" id="UP001374584"/>
    </source>
</evidence>
<evidence type="ECO:0000256" key="2">
    <source>
        <dbReference type="PROSITE-ProRule" id="PRU00108"/>
    </source>
</evidence>
<comment type="caution">
    <text evidence="6">The sequence shown here is derived from an EMBL/GenBank/DDBJ whole genome shotgun (WGS) entry which is preliminary data.</text>
</comment>
<keyword evidence="2 3" id="KW-0539">Nucleus</keyword>
<dbReference type="Proteomes" id="UP001374584">
    <property type="component" value="Unassembled WGS sequence"/>
</dbReference>
<gene>
    <name evidence="6" type="ORF">VNO80_17250</name>
</gene>
<dbReference type="PANTHER" id="PTHR46777">
    <property type="entry name" value="WUSCHEL-RELATED HOMEOBOX 13"/>
    <property type="match status" value="1"/>
</dbReference>
<keyword evidence="2 3" id="KW-0371">Homeobox</keyword>
<dbReference type="CDD" id="cd00086">
    <property type="entry name" value="homeodomain"/>
    <property type="match status" value="1"/>
</dbReference>
<protein>
    <recommendedName>
        <fullName evidence="5">Homeobox domain-containing protein</fullName>
    </recommendedName>
</protein>
<comment type="subcellular location">
    <subcellularLocation>
        <location evidence="1 2 3">Nucleus</location>
    </subcellularLocation>
</comment>
<dbReference type="InterPro" id="IPR001356">
    <property type="entry name" value="HD"/>
</dbReference>
<feature type="domain" description="Homeobox" evidence="5">
    <location>
        <begin position="160"/>
        <end position="225"/>
    </location>
</feature>
<evidence type="ECO:0000256" key="4">
    <source>
        <dbReference type="SAM" id="MobiDB-lite"/>
    </source>
</evidence>
<dbReference type="AlphaFoldDB" id="A0AAN9MUS6"/>
<dbReference type="SMART" id="SM00389">
    <property type="entry name" value="HOX"/>
    <property type="match status" value="1"/>
</dbReference>
<dbReference type="GO" id="GO:0005634">
    <property type="term" value="C:nucleus"/>
    <property type="evidence" value="ECO:0007669"/>
    <property type="project" value="UniProtKB-SubCell"/>
</dbReference>
<evidence type="ECO:0000256" key="1">
    <source>
        <dbReference type="ARBA" id="ARBA00004123"/>
    </source>
</evidence>
<dbReference type="PROSITE" id="PS50071">
    <property type="entry name" value="HOMEOBOX_2"/>
    <property type="match status" value="1"/>
</dbReference>
<dbReference type="SUPFAM" id="SSF46689">
    <property type="entry name" value="Homeodomain-like"/>
    <property type="match status" value="1"/>
</dbReference>
<proteinExistence type="predicted"/>
<keyword evidence="2 3" id="KW-0238">DNA-binding</keyword>
<evidence type="ECO:0000313" key="6">
    <source>
        <dbReference type="EMBL" id="KAK7357953.1"/>
    </source>
</evidence>
<dbReference type="GO" id="GO:0003677">
    <property type="term" value="F:DNA binding"/>
    <property type="evidence" value="ECO:0007669"/>
    <property type="project" value="UniProtKB-UniRule"/>
</dbReference>
<dbReference type="PANTHER" id="PTHR46777:SF5">
    <property type="entry name" value="WUSCHEL-RELATED HOMEOBOX 13"/>
    <property type="match status" value="1"/>
</dbReference>
<name>A0AAN9MUS6_PHACN</name>
<dbReference type="GO" id="GO:0003700">
    <property type="term" value="F:DNA-binding transcription factor activity"/>
    <property type="evidence" value="ECO:0007669"/>
    <property type="project" value="InterPro"/>
</dbReference>
<evidence type="ECO:0000256" key="3">
    <source>
        <dbReference type="RuleBase" id="RU000682"/>
    </source>
</evidence>
<dbReference type="EMBL" id="JAYMYR010000006">
    <property type="protein sequence ID" value="KAK7357953.1"/>
    <property type="molecule type" value="Genomic_DNA"/>
</dbReference>
<reference evidence="6 7" key="1">
    <citation type="submission" date="2024-01" db="EMBL/GenBank/DDBJ databases">
        <title>The genomes of 5 underutilized Papilionoideae crops provide insights into root nodulation and disease resistanc.</title>
        <authorList>
            <person name="Jiang F."/>
        </authorList>
    </citation>
    <scope>NUCLEOTIDE SEQUENCE [LARGE SCALE GENOMIC DNA]</scope>
    <source>
        <strain evidence="6">JINMINGXINNONG_FW02</strain>
        <tissue evidence="6">Leaves</tissue>
    </source>
</reference>
<dbReference type="InterPro" id="IPR009057">
    <property type="entry name" value="Homeodomain-like_sf"/>
</dbReference>
<dbReference type="Pfam" id="PF00046">
    <property type="entry name" value="Homeodomain"/>
    <property type="match status" value="1"/>
</dbReference>
<keyword evidence="7" id="KW-1185">Reference proteome</keyword>
<organism evidence="6 7">
    <name type="scientific">Phaseolus coccineus</name>
    <name type="common">Scarlet runner bean</name>
    <name type="synonym">Phaseolus multiflorus</name>
    <dbReference type="NCBI Taxonomy" id="3886"/>
    <lineage>
        <taxon>Eukaryota</taxon>
        <taxon>Viridiplantae</taxon>
        <taxon>Streptophyta</taxon>
        <taxon>Embryophyta</taxon>
        <taxon>Tracheophyta</taxon>
        <taxon>Spermatophyta</taxon>
        <taxon>Magnoliopsida</taxon>
        <taxon>eudicotyledons</taxon>
        <taxon>Gunneridae</taxon>
        <taxon>Pentapetalae</taxon>
        <taxon>rosids</taxon>
        <taxon>fabids</taxon>
        <taxon>Fabales</taxon>
        <taxon>Fabaceae</taxon>
        <taxon>Papilionoideae</taxon>
        <taxon>50 kb inversion clade</taxon>
        <taxon>NPAAA clade</taxon>
        <taxon>indigoferoid/millettioid clade</taxon>
        <taxon>Phaseoleae</taxon>
        <taxon>Phaseolus</taxon>
    </lineage>
</organism>
<sequence>MWHSVKEDQISGLKCLCLLSVSLTFCFSDNLCGLLFLILSLHQINNIIIIQSAIIVTERGTKQKKRKKEMVNVVELQKQLQRWQQTGNNNVNVDANGELMYVQVMTDEQLETLRKQIAVYGTICDQLIEMHRTLSAQQDLAGVRLGNLYCDPLMISGGHKITSRQRWTPTPVQLQILERIFDQGNGTPSKEKIKEITAELGQHGQISETNVYNWFQNRRARSKRKLQNVAPSNTESEVDTEVDSKDKKTKAEEFQSQHNITASGGAEKLCFQNPQVYSDLQYLNPDSNKPYSMFPSDGSLKSTRNLSHVSVFNEVLSNSRSEYAGGKMEVGGTVSYNLFHQTGDCNLGG</sequence>
<dbReference type="Gene3D" id="1.10.10.60">
    <property type="entry name" value="Homeodomain-like"/>
    <property type="match status" value="1"/>
</dbReference>
<feature type="region of interest" description="Disordered" evidence="4">
    <location>
        <begin position="223"/>
        <end position="246"/>
    </location>
</feature>
<evidence type="ECO:0000259" key="5">
    <source>
        <dbReference type="PROSITE" id="PS50071"/>
    </source>
</evidence>